<feature type="transmembrane region" description="Helical" evidence="1">
    <location>
        <begin position="242"/>
        <end position="263"/>
    </location>
</feature>
<dbReference type="OrthoDB" id="2535105at2759"/>
<dbReference type="PANTHER" id="PTHR40465:SF1">
    <property type="entry name" value="DUF6534 DOMAIN-CONTAINING PROTEIN"/>
    <property type="match status" value="1"/>
</dbReference>
<organism evidence="3 4">
    <name type="scientific">Lentinus brumalis</name>
    <dbReference type="NCBI Taxonomy" id="2498619"/>
    <lineage>
        <taxon>Eukaryota</taxon>
        <taxon>Fungi</taxon>
        <taxon>Dikarya</taxon>
        <taxon>Basidiomycota</taxon>
        <taxon>Agaricomycotina</taxon>
        <taxon>Agaricomycetes</taxon>
        <taxon>Polyporales</taxon>
        <taxon>Polyporaceae</taxon>
        <taxon>Lentinus</taxon>
    </lineage>
</organism>
<feature type="domain" description="DUF6534" evidence="2">
    <location>
        <begin position="182"/>
        <end position="268"/>
    </location>
</feature>
<feature type="transmembrane region" description="Helical" evidence="1">
    <location>
        <begin position="25"/>
        <end position="42"/>
    </location>
</feature>
<keyword evidence="4" id="KW-1185">Reference proteome</keyword>
<keyword evidence="1" id="KW-1133">Transmembrane helix</keyword>
<evidence type="ECO:0000256" key="1">
    <source>
        <dbReference type="SAM" id="Phobius"/>
    </source>
</evidence>
<dbReference type="EMBL" id="KZ857477">
    <property type="protein sequence ID" value="RDX42783.1"/>
    <property type="molecule type" value="Genomic_DNA"/>
</dbReference>
<feature type="transmembrane region" description="Helical" evidence="1">
    <location>
        <begin position="208"/>
        <end position="236"/>
    </location>
</feature>
<gene>
    <name evidence="3" type="ORF">OH76DRAFT_1269109</name>
</gene>
<evidence type="ECO:0000313" key="4">
    <source>
        <dbReference type="Proteomes" id="UP000256964"/>
    </source>
</evidence>
<feature type="transmembrane region" description="Helical" evidence="1">
    <location>
        <begin position="171"/>
        <end position="196"/>
    </location>
</feature>
<feature type="transmembrane region" description="Helical" evidence="1">
    <location>
        <begin position="63"/>
        <end position="87"/>
    </location>
</feature>
<accession>A0A371CR70</accession>
<evidence type="ECO:0000313" key="3">
    <source>
        <dbReference type="EMBL" id="RDX42783.1"/>
    </source>
</evidence>
<dbReference type="PANTHER" id="PTHR40465">
    <property type="entry name" value="CHROMOSOME 1, WHOLE GENOME SHOTGUN SEQUENCE"/>
    <property type="match status" value="1"/>
</dbReference>
<feature type="transmembrane region" description="Helical" evidence="1">
    <location>
        <begin position="107"/>
        <end position="127"/>
    </location>
</feature>
<feature type="transmembrane region" description="Helical" evidence="1">
    <location>
        <begin position="134"/>
        <end position="159"/>
    </location>
</feature>
<evidence type="ECO:0000259" key="2">
    <source>
        <dbReference type="Pfam" id="PF20152"/>
    </source>
</evidence>
<dbReference type="Proteomes" id="UP000256964">
    <property type="component" value="Unassembled WGS sequence"/>
</dbReference>
<dbReference type="Pfam" id="PF20152">
    <property type="entry name" value="DUF6534"/>
    <property type="match status" value="1"/>
</dbReference>
<dbReference type="AlphaFoldDB" id="A0A371CR70"/>
<keyword evidence="1" id="KW-0472">Membrane</keyword>
<name>A0A371CR70_9APHY</name>
<keyword evidence="1" id="KW-0812">Transmembrane</keyword>
<proteinExistence type="predicted"/>
<sequence>MATTSALGGGDAQIPPAHPPSLNSTFGSVLICAMLGCVLFGLTTHQTFRYYRLFPSDGIGLKLMVFLLLCLDTLHTITGIHVGYYYLVENYANPTALSTGEWSIRMGMIETGVVMVVAHSFYIYRLFFLSNRPLLPALVMVALLVSELGFAVASTVFAFEKVTFKEYAPYNWMIAGILGCALAINVVISSFFIYYLRRSRAGTKRKDPLSGVLMVYIVNTGLLTSALTLVALLTTIFLPDTLIWAAISILSTKMYANSLLAVLNSRRSLIDKGREGFETGSFGLQVVTQRRRSVHRARPPSTSIELQNLQRPQRPTQRLSDAIMDLSMKYNEEVLAPDAGAGSHAMVMDSRTTGMAF</sequence>
<reference evidence="3 4" key="1">
    <citation type="journal article" date="2018" name="Biotechnol. Biofuels">
        <title>Integrative visual omics of the white-rot fungus Polyporus brumalis exposes the biotechnological potential of its oxidative enzymes for delignifying raw plant biomass.</title>
        <authorList>
            <person name="Miyauchi S."/>
            <person name="Rancon A."/>
            <person name="Drula E."/>
            <person name="Hage H."/>
            <person name="Chaduli D."/>
            <person name="Favel A."/>
            <person name="Grisel S."/>
            <person name="Henrissat B."/>
            <person name="Herpoel-Gimbert I."/>
            <person name="Ruiz-Duenas F.J."/>
            <person name="Chevret D."/>
            <person name="Hainaut M."/>
            <person name="Lin J."/>
            <person name="Wang M."/>
            <person name="Pangilinan J."/>
            <person name="Lipzen A."/>
            <person name="Lesage-Meessen L."/>
            <person name="Navarro D."/>
            <person name="Riley R."/>
            <person name="Grigoriev I.V."/>
            <person name="Zhou S."/>
            <person name="Raouche S."/>
            <person name="Rosso M.N."/>
        </authorList>
    </citation>
    <scope>NUCLEOTIDE SEQUENCE [LARGE SCALE GENOMIC DNA]</scope>
    <source>
        <strain evidence="3 4">BRFM 1820</strain>
    </source>
</reference>
<protein>
    <recommendedName>
        <fullName evidence="2">DUF6534 domain-containing protein</fullName>
    </recommendedName>
</protein>
<dbReference type="InterPro" id="IPR045339">
    <property type="entry name" value="DUF6534"/>
</dbReference>